<proteinExistence type="predicted"/>
<dbReference type="EMBL" id="AZGD01000087">
    <property type="protein sequence ID" value="KRM19179.1"/>
    <property type="molecule type" value="Genomic_DNA"/>
</dbReference>
<dbReference type="InterPro" id="IPR018649">
    <property type="entry name" value="SHOCT"/>
</dbReference>
<keyword evidence="6 8" id="KW-0472">Membrane</keyword>
<evidence type="ECO:0000256" key="3">
    <source>
        <dbReference type="ARBA" id="ARBA00022692"/>
    </source>
</evidence>
<dbReference type="PATRIC" id="fig|1423755.3.peg.523"/>
<evidence type="ECO:0000256" key="2">
    <source>
        <dbReference type="ARBA" id="ARBA00022448"/>
    </source>
</evidence>
<evidence type="ECO:0000256" key="7">
    <source>
        <dbReference type="ARBA" id="ARBA00023303"/>
    </source>
</evidence>
<evidence type="ECO:0000259" key="9">
    <source>
        <dbReference type="Pfam" id="PF07885"/>
    </source>
</evidence>
<dbReference type="Pfam" id="PF07885">
    <property type="entry name" value="Ion_trans_2"/>
    <property type="match status" value="1"/>
</dbReference>
<reference evidence="11 12" key="1">
    <citation type="journal article" date="2015" name="Genome Announc.">
        <title>Expanding the biotechnology potential of lactobacilli through comparative genomics of 213 strains and associated genera.</title>
        <authorList>
            <person name="Sun Z."/>
            <person name="Harris H.M."/>
            <person name="McCann A."/>
            <person name="Guo C."/>
            <person name="Argimon S."/>
            <person name="Zhang W."/>
            <person name="Yang X."/>
            <person name="Jeffery I.B."/>
            <person name="Cooney J.C."/>
            <person name="Kagawa T.F."/>
            <person name="Liu W."/>
            <person name="Song Y."/>
            <person name="Salvetti E."/>
            <person name="Wrobel A."/>
            <person name="Rasinkangas P."/>
            <person name="Parkhill J."/>
            <person name="Rea M.C."/>
            <person name="O'Sullivan O."/>
            <person name="Ritari J."/>
            <person name="Douillard F.P."/>
            <person name="Paul Ross R."/>
            <person name="Yang R."/>
            <person name="Briner A.E."/>
            <person name="Felis G.E."/>
            <person name="de Vos W.M."/>
            <person name="Barrangou R."/>
            <person name="Klaenhammer T.R."/>
            <person name="Caufield P.W."/>
            <person name="Cui Y."/>
            <person name="Zhang H."/>
            <person name="O'Toole P.W."/>
        </authorList>
    </citation>
    <scope>NUCLEOTIDE SEQUENCE [LARGE SCALE GENOMIC DNA]</scope>
    <source>
        <strain evidence="11 12">DSM 18933</strain>
    </source>
</reference>
<dbReference type="Proteomes" id="UP000051054">
    <property type="component" value="Unassembled WGS sequence"/>
</dbReference>
<keyword evidence="4 8" id="KW-1133">Transmembrane helix</keyword>
<organism evidence="11 12">
    <name type="scientific">Ligilactobacillus hayakitensis DSM 18933 = JCM 14209</name>
    <dbReference type="NCBI Taxonomy" id="1423755"/>
    <lineage>
        <taxon>Bacteria</taxon>
        <taxon>Bacillati</taxon>
        <taxon>Bacillota</taxon>
        <taxon>Bacilli</taxon>
        <taxon>Lactobacillales</taxon>
        <taxon>Lactobacillaceae</taxon>
        <taxon>Ligilactobacillus</taxon>
    </lineage>
</organism>
<protein>
    <submittedName>
        <fullName evidence="11">Ion channel</fullName>
    </submittedName>
</protein>
<dbReference type="InterPro" id="IPR027359">
    <property type="entry name" value="Volt_channel_dom_sf"/>
</dbReference>
<dbReference type="PANTHER" id="PTHR11537">
    <property type="entry name" value="VOLTAGE-GATED POTASSIUM CHANNEL"/>
    <property type="match status" value="1"/>
</dbReference>
<dbReference type="PANTHER" id="PTHR11537:SF254">
    <property type="entry name" value="POTASSIUM VOLTAGE-GATED CHANNEL PROTEIN SHAB"/>
    <property type="match status" value="1"/>
</dbReference>
<keyword evidence="12" id="KW-1185">Reference proteome</keyword>
<dbReference type="eggNOG" id="COG1226">
    <property type="taxonomic scope" value="Bacteria"/>
</dbReference>
<comment type="caution">
    <text evidence="11">The sequence shown here is derived from an EMBL/GenBank/DDBJ whole genome shotgun (WGS) entry which is preliminary data.</text>
</comment>
<evidence type="ECO:0000259" key="10">
    <source>
        <dbReference type="Pfam" id="PF09851"/>
    </source>
</evidence>
<gene>
    <name evidence="11" type="ORF">FC40_GL000472</name>
</gene>
<evidence type="ECO:0000313" key="12">
    <source>
        <dbReference type="Proteomes" id="UP000051054"/>
    </source>
</evidence>
<dbReference type="InterPro" id="IPR013099">
    <property type="entry name" value="K_chnl_dom"/>
</dbReference>
<evidence type="ECO:0000256" key="8">
    <source>
        <dbReference type="SAM" id="Phobius"/>
    </source>
</evidence>
<keyword evidence="3 8" id="KW-0812">Transmembrane</keyword>
<feature type="domain" description="SHOCT" evidence="10">
    <location>
        <begin position="169"/>
        <end position="196"/>
    </location>
</feature>
<dbReference type="Pfam" id="PF09851">
    <property type="entry name" value="SHOCT"/>
    <property type="match status" value="1"/>
</dbReference>
<evidence type="ECO:0000256" key="4">
    <source>
        <dbReference type="ARBA" id="ARBA00022989"/>
    </source>
</evidence>
<name>A0A0R1WTN7_9LACO</name>
<dbReference type="Gene3D" id="1.10.287.70">
    <property type="match status" value="1"/>
</dbReference>
<evidence type="ECO:0000256" key="5">
    <source>
        <dbReference type="ARBA" id="ARBA00023065"/>
    </source>
</evidence>
<keyword evidence="2" id="KW-0813">Transport</keyword>
<feature type="transmembrane region" description="Helical" evidence="8">
    <location>
        <begin position="27"/>
        <end position="48"/>
    </location>
</feature>
<dbReference type="Gene3D" id="1.20.120.350">
    <property type="entry name" value="Voltage-gated potassium channels. Chain C"/>
    <property type="match status" value="1"/>
</dbReference>
<dbReference type="InterPro" id="IPR028325">
    <property type="entry name" value="VG_K_chnl"/>
</dbReference>
<feature type="transmembrane region" description="Helical" evidence="8">
    <location>
        <begin position="129"/>
        <end position="153"/>
    </location>
</feature>
<keyword evidence="5" id="KW-0406">Ion transport</keyword>
<feature type="domain" description="Potassium channel" evidence="9">
    <location>
        <begin position="83"/>
        <end position="154"/>
    </location>
</feature>
<dbReference type="AlphaFoldDB" id="A0A0R1WTN7"/>
<dbReference type="STRING" id="1423755.FC40_GL000472"/>
<evidence type="ECO:0000256" key="6">
    <source>
        <dbReference type="ARBA" id="ARBA00023136"/>
    </source>
</evidence>
<comment type="subcellular location">
    <subcellularLocation>
        <location evidence="1">Membrane</location>
        <topology evidence="1">Multi-pass membrane protein</topology>
    </subcellularLocation>
</comment>
<accession>A0A0R1WTN7</accession>
<dbReference type="GO" id="GO:0008076">
    <property type="term" value="C:voltage-gated potassium channel complex"/>
    <property type="evidence" value="ECO:0007669"/>
    <property type="project" value="InterPro"/>
</dbReference>
<sequence length="199" mass="22325">MFALDYFCRLLAVKNKWLFFKHNVFDLLAILPTSILLGLLGLAGIHVGHTMKLVQFVRMVGILGKINRIMKTHDVIYLTYASVSVLVVTASFYSIVEKISLKQSLWWAIVTSSTVGYGDVSPTTNTGKLLSTFLMIVGIGFVGALTSTLASFFTARKINVRRVNEELGAELTQLKKLYEQELITEEEYDAKKKQLLNIK</sequence>
<feature type="transmembrane region" description="Helical" evidence="8">
    <location>
        <begin position="75"/>
        <end position="96"/>
    </location>
</feature>
<evidence type="ECO:0000256" key="1">
    <source>
        <dbReference type="ARBA" id="ARBA00004141"/>
    </source>
</evidence>
<evidence type="ECO:0000313" key="11">
    <source>
        <dbReference type="EMBL" id="KRM19179.1"/>
    </source>
</evidence>
<keyword evidence="7" id="KW-0407">Ion channel</keyword>
<dbReference type="GO" id="GO:0005249">
    <property type="term" value="F:voltage-gated potassium channel activity"/>
    <property type="evidence" value="ECO:0007669"/>
    <property type="project" value="InterPro"/>
</dbReference>
<dbReference type="GO" id="GO:0001508">
    <property type="term" value="P:action potential"/>
    <property type="evidence" value="ECO:0007669"/>
    <property type="project" value="TreeGrafter"/>
</dbReference>
<dbReference type="SUPFAM" id="SSF81324">
    <property type="entry name" value="Voltage-gated potassium channels"/>
    <property type="match status" value="1"/>
</dbReference>